<dbReference type="SUPFAM" id="SSF81296">
    <property type="entry name" value="E set domains"/>
    <property type="match status" value="1"/>
</dbReference>
<dbReference type="CDD" id="cd02851">
    <property type="entry name" value="E_set_GO_C"/>
    <property type="match status" value="1"/>
</dbReference>
<dbReference type="Pfam" id="PF09118">
    <property type="entry name" value="GO-like_E_set"/>
    <property type="match status" value="1"/>
</dbReference>
<protein>
    <recommendedName>
        <fullName evidence="5">Galactose oxidase-like Early set domain-containing protein</fullName>
    </recommendedName>
</protein>
<dbReference type="EMBL" id="NMUH01003375">
    <property type="protein sequence ID" value="MQM05229.1"/>
    <property type="molecule type" value="Genomic_DNA"/>
</dbReference>
<feature type="domain" description="Glyoxal oxidase N-terminal" evidence="1">
    <location>
        <begin position="2"/>
        <end position="53"/>
    </location>
</feature>
<keyword evidence="4" id="KW-1185">Reference proteome</keyword>
<dbReference type="AlphaFoldDB" id="A0A843W753"/>
<sequence>MENNLYPFVHLNVDSNLFVFANNRGILLDYRRNAMARSFPPMPGGDPRNYPKAPLIRITDEKPAWKMEKMSVPRVMGDMLLLPIGDVLILNGASAETTGPLRSPRASTTPAPSFTTHAFAMNQRLLVLQLAENVTAGCAAGHAPGPGGAATPAAVYEVEAVAPRSSSMAPPGYYLVFVANGEVPSEGVWVRLSPPRP</sequence>
<dbReference type="InterPro" id="IPR013783">
    <property type="entry name" value="Ig-like_fold"/>
</dbReference>
<accession>A0A843W753</accession>
<dbReference type="PANTHER" id="PTHR32208:SF62">
    <property type="entry name" value="OXIDASE, PUTATIVE, EXPRESSED-RELATED"/>
    <property type="match status" value="1"/>
</dbReference>
<evidence type="ECO:0000259" key="2">
    <source>
        <dbReference type="Pfam" id="PF09118"/>
    </source>
</evidence>
<evidence type="ECO:0000313" key="4">
    <source>
        <dbReference type="Proteomes" id="UP000652761"/>
    </source>
</evidence>
<evidence type="ECO:0000259" key="1">
    <source>
        <dbReference type="Pfam" id="PF07250"/>
    </source>
</evidence>
<reference evidence="3" key="1">
    <citation type="submission" date="2017-07" db="EMBL/GenBank/DDBJ databases">
        <title>Taro Niue Genome Assembly and Annotation.</title>
        <authorList>
            <person name="Atibalentja N."/>
            <person name="Keating K."/>
            <person name="Fields C.J."/>
        </authorList>
    </citation>
    <scope>NUCLEOTIDE SEQUENCE</scope>
    <source>
        <strain evidence="3">Niue_2</strain>
        <tissue evidence="3">Leaf</tissue>
    </source>
</reference>
<feature type="domain" description="Galactose oxidase-like Early set" evidence="2">
    <location>
        <begin position="111"/>
        <end position="191"/>
    </location>
</feature>
<dbReference type="OrthoDB" id="1938060at2759"/>
<dbReference type="Proteomes" id="UP000652761">
    <property type="component" value="Unassembled WGS sequence"/>
</dbReference>
<dbReference type="PANTHER" id="PTHR32208">
    <property type="entry name" value="SECRETED PROTEIN-RELATED"/>
    <property type="match status" value="1"/>
</dbReference>
<dbReference type="InterPro" id="IPR014756">
    <property type="entry name" value="Ig_E-set"/>
</dbReference>
<dbReference type="Pfam" id="PF07250">
    <property type="entry name" value="Glyoxal_oxid_N"/>
    <property type="match status" value="1"/>
</dbReference>
<gene>
    <name evidence="3" type="ORF">Taro_038038</name>
</gene>
<dbReference type="InterPro" id="IPR009880">
    <property type="entry name" value="Glyoxal_oxidase_N"/>
</dbReference>
<organism evidence="3 4">
    <name type="scientific">Colocasia esculenta</name>
    <name type="common">Wild taro</name>
    <name type="synonym">Arum esculentum</name>
    <dbReference type="NCBI Taxonomy" id="4460"/>
    <lineage>
        <taxon>Eukaryota</taxon>
        <taxon>Viridiplantae</taxon>
        <taxon>Streptophyta</taxon>
        <taxon>Embryophyta</taxon>
        <taxon>Tracheophyta</taxon>
        <taxon>Spermatophyta</taxon>
        <taxon>Magnoliopsida</taxon>
        <taxon>Liliopsida</taxon>
        <taxon>Araceae</taxon>
        <taxon>Aroideae</taxon>
        <taxon>Colocasieae</taxon>
        <taxon>Colocasia</taxon>
    </lineage>
</organism>
<name>A0A843W753_COLES</name>
<proteinExistence type="predicted"/>
<comment type="caution">
    <text evidence="3">The sequence shown here is derived from an EMBL/GenBank/DDBJ whole genome shotgun (WGS) entry which is preliminary data.</text>
</comment>
<dbReference type="Gene3D" id="2.60.40.10">
    <property type="entry name" value="Immunoglobulins"/>
    <property type="match status" value="1"/>
</dbReference>
<evidence type="ECO:0008006" key="5">
    <source>
        <dbReference type="Google" id="ProtNLM"/>
    </source>
</evidence>
<dbReference type="InterPro" id="IPR015202">
    <property type="entry name" value="GO-like_E_set"/>
</dbReference>
<evidence type="ECO:0000313" key="3">
    <source>
        <dbReference type="EMBL" id="MQM05229.1"/>
    </source>
</evidence>